<name>A0A2I0JWW1_PUNGR</name>
<dbReference type="AlphaFoldDB" id="A0A2I0JWW1"/>
<sequence>MADPWAHGFERKFGTKFGSRLIACSRQREQLTLKSVMQTWSRRCLRRPKLDFSDYFLSCLGAREITVISVCRDQASKDLKSVSETSKIQLGRSR</sequence>
<proteinExistence type="predicted"/>
<protein>
    <submittedName>
        <fullName evidence="1">Uncharacterized protein</fullName>
    </submittedName>
</protein>
<keyword evidence="2" id="KW-1185">Reference proteome</keyword>
<dbReference type="EMBL" id="PGOL01001108">
    <property type="protein sequence ID" value="PKI60794.1"/>
    <property type="molecule type" value="Genomic_DNA"/>
</dbReference>
<evidence type="ECO:0000313" key="1">
    <source>
        <dbReference type="EMBL" id="PKI60794.1"/>
    </source>
</evidence>
<gene>
    <name evidence="1" type="ORF">CRG98_018783</name>
</gene>
<dbReference type="Proteomes" id="UP000233551">
    <property type="component" value="Unassembled WGS sequence"/>
</dbReference>
<accession>A0A2I0JWW1</accession>
<reference evidence="1 2" key="1">
    <citation type="submission" date="2017-11" db="EMBL/GenBank/DDBJ databases">
        <title>De-novo sequencing of pomegranate (Punica granatum L.) genome.</title>
        <authorList>
            <person name="Akparov Z."/>
            <person name="Amiraslanov A."/>
            <person name="Hajiyeva S."/>
            <person name="Abbasov M."/>
            <person name="Kaur K."/>
            <person name="Hamwieh A."/>
            <person name="Solovyev V."/>
            <person name="Salamov A."/>
            <person name="Braich B."/>
            <person name="Kosarev P."/>
            <person name="Mahmoud A."/>
            <person name="Hajiyev E."/>
            <person name="Babayeva S."/>
            <person name="Izzatullayeva V."/>
            <person name="Mammadov A."/>
            <person name="Mammadov A."/>
            <person name="Sharifova S."/>
            <person name="Ojaghi J."/>
            <person name="Eynullazada K."/>
            <person name="Bayramov B."/>
            <person name="Abdulazimova A."/>
            <person name="Shahmuradov I."/>
        </authorList>
    </citation>
    <scope>NUCLEOTIDE SEQUENCE [LARGE SCALE GENOMIC DNA]</scope>
    <source>
        <strain evidence="2">cv. AG2017</strain>
        <tissue evidence="1">Leaf</tissue>
    </source>
</reference>
<organism evidence="1 2">
    <name type="scientific">Punica granatum</name>
    <name type="common">Pomegranate</name>
    <dbReference type="NCBI Taxonomy" id="22663"/>
    <lineage>
        <taxon>Eukaryota</taxon>
        <taxon>Viridiplantae</taxon>
        <taxon>Streptophyta</taxon>
        <taxon>Embryophyta</taxon>
        <taxon>Tracheophyta</taxon>
        <taxon>Spermatophyta</taxon>
        <taxon>Magnoliopsida</taxon>
        <taxon>eudicotyledons</taxon>
        <taxon>Gunneridae</taxon>
        <taxon>Pentapetalae</taxon>
        <taxon>rosids</taxon>
        <taxon>malvids</taxon>
        <taxon>Myrtales</taxon>
        <taxon>Lythraceae</taxon>
        <taxon>Punica</taxon>
    </lineage>
</organism>
<comment type="caution">
    <text evidence="1">The sequence shown here is derived from an EMBL/GenBank/DDBJ whole genome shotgun (WGS) entry which is preliminary data.</text>
</comment>
<evidence type="ECO:0000313" key="2">
    <source>
        <dbReference type="Proteomes" id="UP000233551"/>
    </source>
</evidence>